<feature type="domain" description="TIR" evidence="5">
    <location>
        <begin position="18"/>
        <end position="151"/>
    </location>
</feature>
<evidence type="ECO:0000256" key="2">
    <source>
        <dbReference type="ARBA" id="ARBA00022737"/>
    </source>
</evidence>
<dbReference type="Gene3D" id="2.130.10.10">
    <property type="entry name" value="YVTN repeat-like/Quinoprotein amine dehydrogenase"/>
    <property type="match status" value="6"/>
</dbReference>
<feature type="compositionally biased region" description="Acidic residues" evidence="4">
    <location>
        <begin position="1287"/>
        <end position="1297"/>
    </location>
</feature>
<feature type="repeat" description="WD" evidence="3">
    <location>
        <begin position="563"/>
        <end position="597"/>
    </location>
</feature>
<dbReference type="SMART" id="SM00320">
    <property type="entry name" value="WD40"/>
    <property type="match status" value="14"/>
</dbReference>
<dbReference type="Pfam" id="PF13676">
    <property type="entry name" value="TIR_2"/>
    <property type="match status" value="2"/>
</dbReference>
<dbReference type="PROSITE" id="PS50104">
    <property type="entry name" value="TIR"/>
    <property type="match status" value="2"/>
</dbReference>
<reference evidence="6" key="2">
    <citation type="journal article" date="2022" name="Microbiol. Resour. Announc.">
        <title>Metagenome Sequencing to Explore Phylogenomics of Terrestrial Cyanobacteria.</title>
        <authorList>
            <person name="Ward R.D."/>
            <person name="Stajich J.E."/>
            <person name="Johansen J.R."/>
            <person name="Huntemann M."/>
            <person name="Clum A."/>
            <person name="Foster B."/>
            <person name="Foster B."/>
            <person name="Roux S."/>
            <person name="Palaniappan K."/>
            <person name="Varghese N."/>
            <person name="Mukherjee S."/>
            <person name="Reddy T.B.K."/>
            <person name="Daum C."/>
            <person name="Copeland A."/>
            <person name="Chen I.A."/>
            <person name="Ivanova N.N."/>
            <person name="Kyrpides N.C."/>
            <person name="Shapiro N."/>
            <person name="Eloe-Fadrosh E.A."/>
            <person name="Pietrasiak N."/>
        </authorList>
    </citation>
    <scope>NUCLEOTIDE SEQUENCE</scope>
    <source>
        <strain evidence="6">GSE-TBD4-15B</strain>
    </source>
</reference>
<dbReference type="Proteomes" id="UP000707356">
    <property type="component" value="Unassembled WGS sequence"/>
</dbReference>
<feature type="repeat" description="WD" evidence="3">
    <location>
        <begin position="519"/>
        <end position="552"/>
    </location>
</feature>
<dbReference type="SUPFAM" id="SSF51004">
    <property type="entry name" value="C-terminal (heme d1) domain of cytochrome cd1-nitrite reductase"/>
    <property type="match status" value="1"/>
</dbReference>
<feature type="domain" description="TIR" evidence="5">
    <location>
        <begin position="222"/>
        <end position="351"/>
    </location>
</feature>
<dbReference type="Gene3D" id="3.40.50.10140">
    <property type="entry name" value="Toll/interleukin-1 receptor homology (TIR) domain"/>
    <property type="match status" value="2"/>
</dbReference>
<dbReference type="InterPro" id="IPR015943">
    <property type="entry name" value="WD40/YVTN_repeat-like_dom_sf"/>
</dbReference>
<organism evidence="6 7">
    <name type="scientific">Pegethrix bostrychoides GSE-TBD4-15B</name>
    <dbReference type="NCBI Taxonomy" id="2839662"/>
    <lineage>
        <taxon>Bacteria</taxon>
        <taxon>Bacillati</taxon>
        <taxon>Cyanobacteriota</taxon>
        <taxon>Cyanophyceae</taxon>
        <taxon>Oculatellales</taxon>
        <taxon>Oculatellaceae</taxon>
        <taxon>Pegethrix</taxon>
    </lineage>
</organism>
<feature type="repeat" description="WD" evidence="3">
    <location>
        <begin position="781"/>
        <end position="813"/>
    </location>
</feature>
<feature type="repeat" description="WD" evidence="3">
    <location>
        <begin position="739"/>
        <end position="780"/>
    </location>
</feature>
<keyword evidence="1 3" id="KW-0853">WD repeat</keyword>
<feature type="repeat" description="WD" evidence="3">
    <location>
        <begin position="842"/>
        <end position="883"/>
    </location>
</feature>
<dbReference type="PROSITE" id="PS50294">
    <property type="entry name" value="WD_REPEATS_REGION"/>
    <property type="match status" value="7"/>
</dbReference>
<dbReference type="PROSITE" id="PS50082">
    <property type="entry name" value="WD_REPEATS_2"/>
    <property type="match status" value="9"/>
</dbReference>
<evidence type="ECO:0000256" key="4">
    <source>
        <dbReference type="SAM" id="MobiDB-lite"/>
    </source>
</evidence>
<protein>
    <submittedName>
        <fullName evidence="6">TIR domain-containing protein</fullName>
    </submittedName>
</protein>
<proteinExistence type="predicted"/>
<dbReference type="InterPro" id="IPR000157">
    <property type="entry name" value="TIR_dom"/>
</dbReference>
<dbReference type="SMART" id="SM00255">
    <property type="entry name" value="TIR"/>
    <property type="match status" value="1"/>
</dbReference>
<feature type="repeat" description="WD" evidence="3">
    <location>
        <begin position="1197"/>
        <end position="1238"/>
    </location>
</feature>
<reference evidence="6" key="1">
    <citation type="submission" date="2021-05" db="EMBL/GenBank/DDBJ databases">
        <authorList>
            <person name="Pietrasiak N."/>
            <person name="Ward R."/>
            <person name="Stajich J.E."/>
            <person name="Kurbessoian T."/>
        </authorList>
    </citation>
    <scope>NUCLEOTIDE SEQUENCE</scope>
    <source>
        <strain evidence="6">GSE-TBD4-15B</strain>
    </source>
</reference>
<dbReference type="InterPro" id="IPR035897">
    <property type="entry name" value="Toll_tir_struct_dom_sf"/>
</dbReference>
<keyword evidence="2" id="KW-0677">Repeat</keyword>
<dbReference type="PROSITE" id="PS00678">
    <property type="entry name" value="WD_REPEATS_1"/>
    <property type="match status" value="2"/>
</dbReference>
<evidence type="ECO:0000256" key="1">
    <source>
        <dbReference type="ARBA" id="ARBA00022574"/>
    </source>
</evidence>
<feature type="region of interest" description="Disordered" evidence="4">
    <location>
        <begin position="1276"/>
        <end position="1297"/>
    </location>
</feature>
<comment type="caution">
    <text evidence="6">The sequence shown here is derived from an EMBL/GenBank/DDBJ whole genome shotgun (WGS) entry which is preliminary data.</text>
</comment>
<evidence type="ECO:0000256" key="3">
    <source>
        <dbReference type="PROSITE-ProRule" id="PRU00221"/>
    </source>
</evidence>
<sequence length="1297" mass="143496">MVGGRSTLPNPASATSSRKNDLFISYAREDIEFVQKLDFAIRSLGRDPWIDLDDLPFSPDRSESEEWQYLEDGIKQAEGFVFVISPASVKSPKNQQQLQTAIQHGKPLIPVLCRAVEPLEHLPDEFPQTHWISIDSAHPESGFAWAAQQVIQYPIYDKLRLRAEQWQQNSQAKEFLLYADDVASVKAWAQENTAQANKLQLTALQQQYVEASAQAIELRQVQNPDVFISYSRRDKPLVERLTQALKQHQVQVWIDWERIPVAAPWREKLTEGIQDADSLLFVMSQNSVASDYCREEIKQADQDNKRIISAVLDSSYDREQVPKAARERNWIYLNKYEDDFDAFVADIVKAIKTDEKYVKEHTKLLTQAHDWDSQNRSEEALLRGSKLRSAINWLNGIDAATQEKDPQPTHLQREFIQASKKHQGRTRLTQGLGVGIAAVTILGFLAATVLKTVGEINALVSSLETRQELDALMVSMKAGRDLRSGGLSNLLRLTPFDPTVKVVNALNKSIANLNEQNRLEKHQERIHRVSFMGQGDEQLLASASEDGTVRLWTADGTPSQLPLYGHRDKVVALNIDPAGQKLVSASYDKTIKLWEISREPDGTPKGSLIRTLTDPSLIDLSHDDWIYDVRFSPDGQKIASASIDGTIKIWSDQGFYRTTLTTNSENISVSFGKSGKTLASASQDGLRTWTGQDLSQAKQLDTNPAFWVRASPNGEQFVSSGGGNTVKLWGADGRLIHELKGHSARIHRAIFSHGGKLIATASADNTVKVWDAATGAELRTLRGHQDQVYRVEFSADDRMIVSGGRDDTVRLWQPTSRLGAGSQDSVEFWKTDSDDDALIKTLVGHRNEIMDLSFSEDGKLIASASSDATIKLWQTQQGAVRLRNDQGLESGAVLSQQGQFLVAGSSAKLFFWQQVAPSLEAGSATLPNWQPLATISKAGGEGFLKGISLSPDNRLLAGINDVGKIRLWRLKLNSAGQIQLPIAAPAELRPSSPKSSLISLRFSPDGQFLATGSEDSTIQLWQFSPSNSSADRNALPKPIASFTPGNGNSITSLDFHSKAQLLVAAGRARNSQPDAPQTLTLWDISNPQAPQKLRLAQSPQLGSITSVRFSPDGKFLAVALESDNSIRLLKLSQSGSQANQTRSLQEVGEPMRGHRAPVVQLAYSSLNDRTDNYLLASASRDTTVKLWSKMGKPIAQPIEHRRAVQSVLFDEANKQLISASLDREVQIYELPSDSSDKALNELLDEGCHLLSDHLRTNLNNVSNDQETAVLMQQTAEFCKPQSKSPEESPEENGDQGK</sequence>
<dbReference type="PANTHER" id="PTHR22847">
    <property type="entry name" value="WD40 REPEAT PROTEIN"/>
    <property type="match status" value="1"/>
</dbReference>
<feature type="repeat" description="WD" evidence="3">
    <location>
        <begin position="1151"/>
        <end position="1188"/>
    </location>
</feature>
<evidence type="ECO:0000259" key="5">
    <source>
        <dbReference type="PROSITE" id="PS50104"/>
    </source>
</evidence>
<dbReference type="SUPFAM" id="SSF52200">
    <property type="entry name" value="Toll/Interleukin receptor TIR domain"/>
    <property type="match status" value="2"/>
</dbReference>
<evidence type="ECO:0000313" key="7">
    <source>
        <dbReference type="Proteomes" id="UP000707356"/>
    </source>
</evidence>
<dbReference type="InterPro" id="IPR001680">
    <property type="entry name" value="WD40_rpt"/>
</dbReference>
<dbReference type="GO" id="GO:0007165">
    <property type="term" value="P:signal transduction"/>
    <property type="evidence" value="ECO:0007669"/>
    <property type="project" value="InterPro"/>
</dbReference>
<dbReference type="EMBL" id="JAHHHV010000069">
    <property type="protein sequence ID" value="MBW4466610.1"/>
    <property type="molecule type" value="Genomic_DNA"/>
</dbReference>
<dbReference type="InterPro" id="IPR036322">
    <property type="entry name" value="WD40_repeat_dom_sf"/>
</dbReference>
<feature type="repeat" description="WD" evidence="3">
    <location>
        <begin position="990"/>
        <end position="1031"/>
    </location>
</feature>
<gene>
    <name evidence="6" type="ORF">KME07_14390</name>
</gene>
<feature type="repeat" description="WD" evidence="3">
    <location>
        <begin position="619"/>
        <end position="651"/>
    </location>
</feature>
<name>A0A951PCL3_9CYAN</name>
<dbReference type="CDD" id="cd00200">
    <property type="entry name" value="WD40"/>
    <property type="match status" value="2"/>
</dbReference>
<dbReference type="InterPro" id="IPR019775">
    <property type="entry name" value="WD40_repeat_CS"/>
</dbReference>
<dbReference type="SUPFAM" id="SSF50978">
    <property type="entry name" value="WD40 repeat-like"/>
    <property type="match status" value="2"/>
</dbReference>
<dbReference type="InterPro" id="IPR011048">
    <property type="entry name" value="Haem_d1_sf"/>
</dbReference>
<dbReference type="PRINTS" id="PR00320">
    <property type="entry name" value="GPROTEINBRPT"/>
</dbReference>
<accession>A0A951PCL3</accession>
<evidence type="ECO:0000313" key="6">
    <source>
        <dbReference type="EMBL" id="MBW4466610.1"/>
    </source>
</evidence>
<dbReference type="InterPro" id="IPR020472">
    <property type="entry name" value="WD40_PAC1"/>
</dbReference>
<dbReference type="Pfam" id="PF00400">
    <property type="entry name" value="WD40"/>
    <property type="match status" value="9"/>
</dbReference>
<dbReference type="PANTHER" id="PTHR22847:SF637">
    <property type="entry name" value="WD REPEAT DOMAIN 5B"/>
    <property type="match status" value="1"/>
</dbReference>